<dbReference type="InterPro" id="IPR016024">
    <property type="entry name" value="ARM-type_fold"/>
</dbReference>
<keyword evidence="4" id="KW-0519">Myristate</keyword>
<feature type="repeat" description="ARM" evidence="10">
    <location>
        <begin position="296"/>
        <end position="338"/>
    </location>
</feature>
<dbReference type="InterPro" id="IPR045156">
    <property type="entry name" value="Vac8"/>
</dbReference>
<evidence type="ECO:0000256" key="11">
    <source>
        <dbReference type="SAM" id="MobiDB-lite"/>
    </source>
</evidence>
<dbReference type="PROSITE" id="PS50176">
    <property type="entry name" value="ARM_REPEAT"/>
    <property type="match status" value="7"/>
</dbReference>
<proteinExistence type="inferred from homology"/>
<dbReference type="Pfam" id="PF00514">
    <property type="entry name" value="Arm"/>
    <property type="match status" value="6"/>
</dbReference>
<dbReference type="Gene3D" id="1.25.10.10">
    <property type="entry name" value="Leucine-rich Repeat Variant"/>
    <property type="match status" value="3"/>
</dbReference>
<protein>
    <recommendedName>
        <fullName evidence="9">Vacuolar protein 8</fullName>
    </recommendedName>
</protein>
<feature type="compositionally biased region" description="Low complexity" evidence="11">
    <location>
        <begin position="532"/>
        <end position="541"/>
    </location>
</feature>
<comment type="function">
    <text evidence="8">Functions in both vacuole inheritance and protein targeting from the cytoplasm to vacuole.</text>
</comment>
<keyword evidence="3" id="KW-0926">Vacuole</keyword>
<reference evidence="12" key="2">
    <citation type="journal article" date="2020" name="Nat. Commun.">
        <title>Large-scale genome sequencing of mycorrhizal fungi provides insights into the early evolution of symbiotic traits.</title>
        <authorList>
            <person name="Miyauchi S."/>
            <person name="Kiss E."/>
            <person name="Kuo A."/>
            <person name="Drula E."/>
            <person name="Kohler A."/>
            <person name="Sanchez-Garcia M."/>
            <person name="Morin E."/>
            <person name="Andreopoulos B."/>
            <person name="Barry K.W."/>
            <person name="Bonito G."/>
            <person name="Buee M."/>
            <person name="Carver A."/>
            <person name="Chen C."/>
            <person name="Cichocki N."/>
            <person name="Clum A."/>
            <person name="Culley D."/>
            <person name="Crous P.W."/>
            <person name="Fauchery L."/>
            <person name="Girlanda M."/>
            <person name="Hayes R.D."/>
            <person name="Keri Z."/>
            <person name="LaButti K."/>
            <person name="Lipzen A."/>
            <person name="Lombard V."/>
            <person name="Magnuson J."/>
            <person name="Maillard F."/>
            <person name="Murat C."/>
            <person name="Nolan M."/>
            <person name="Ohm R.A."/>
            <person name="Pangilinan J."/>
            <person name="Pereira M.F."/>
            <person name="Perotto S."/>
            <person name="Peter M."/>
            <person name="Pfister S."/>
            <person name="Riley R."/>
            <person name="Sitrit Y."/>
            <person name="Stielow J.B."/>
            <person name="Szollosi G."/>
            <person name="Zifcakova L."/>
            <person name="Stursova M."/>
            <person name="Spatafora J.W."/>
            <person name="Tedersoo L."/>
            <person name="Vaario L.M."/>
            <person name="Yamada A."/>
            <person name="Yan M."/>
            <person name="Wang P."/>
            <person name="Xu J."/>
            <person name="Bruns T."/>
            <person name="Baldrian P."/>
            <person name="Vilgalys R."/>
            <person name="Dunand C."/>
            <person name="Henrissat B."/>
            <person name="Grigoriev I.V."/>
            <person name="Hibbett D."/>
            <person name="Nagy L.G."/>
            <person name="Martin F.M."/>
        </authorList>
    </citation>
    <scope>NUCLEOTIDE SEQUENCE</scope>
    <source>
        <strain evidence="12">Prilba</strain>
    </source>
</reference>
<gene>
    <name evidence="12" type="ORF">DFH94DRAFT_736357</name>
</gene>
<dbReference type="InterPro" id="IPR011989">
    <property type="entry name" value="ARM-like"/>
</dbReference>
<organism evidence="12 13">
    <name type="scientific">Russula ochroleuca</name>
    <dbReference type="NCBI Taxonomy" id="152965"/>
    <lineage>
        <taxon>Eukaryota</taxon>
        <taxon>Fungi</taxon>
        <taxon>Dikarya</taxon>
        <taxon>Basidiomycota</taxon>
        <taxon>Agaricomycotina</taxon>
        <taxon>Agaricomycetes</taxon>
        <taxon>Russulales</taxon>
        <taxon>Russulaceae</taxon>
        <taxon>Russula</taxon>
    </lineage>
</organism>
<dbReference type="FunFam" id="1.25.10.10:FF:000236">
    <property type="entry name" value="Vacuolar protein 8, variant"/>
    <property type="match status" value="1"/>
</dbReference>
<keyword evidence="7" id="KW-0449">Lipoprotein</keyword>
<reference evidence="12" key="1">
    <citation type="submission" date="2019-10" db="EMBL/GenBank/DDBJ databases">
        <authorList>
            <consortium name="DOE Joint Genome Institute"/>
            <person name="Kuo A."/>
            <person name="Miyauchi S."/>
            <person name="Kiss E."/>
            <person name="Drula E."/>
            <person name="Kohler A."/>
            <person name="Sanchez-Garcia M."/>
            <person name="Andreopoulos B."/>
            <person name="Barry K.W."/>
            <person name="Bonito G."/>
            <person name="Buee M."/>
            <person name="Carver A."/>
            <person name="Chen C."/>
            <person name="Cichocki N."/>
            <person name="Clum A."/>
            <person name="Culley D."/>
            <person name="Crous P.W."/>
            <person name="Fauchery L."/>
            <person name="Girlanda M."/>
            <person name="Hayes R."/>
            <person name="Keri Z."/>
            <person name="LaButti K."/>
            <person name="Lipzen A."/>
            <person name="Lombard V."/>
            <person name="Magnuson J."/>
            <person name="Maillard F."/>
            <person name="Morin E."/>
            <person name="Murat C."/>
            <person name="Nolan M."/>
            <person name="Ohm R."/>
            <person name="Pangilinan J."/>
            <person name="Pereira M."/>
            <person name="Perotto S."/>
            <person name="Peter M."/>
            <person name="Riley R."/>
            <person name="Sitrit Y."/>
            <person name="Stielow B."/>
            <person name="Szollosi G."/>
            <person name="Zifcakova L."/>
            <person name="Stursova M."/>
            <person name="Spatafora J.W."/>
            <person name="Tedersoo L."/>
            <person name="Vaario L.-M."/>
            <person name="Yamada A."/>
            <person name="Yan M."/>
            <person name="Wang P."/>
            <person name="Xu J."/>
            <person name="Bruns T."/>
            <person name="Baldrian P."/>
            <person name="Vilgalys R."/>
            <person name="Henrissat B."/>
            <person name="Grigoriev I.V."/>
            <person name="Hibbett D."/>
            <person name="Nagy L.G."/>
            <person name="Martin F.M."/>
        </authorList>
    </citation>
    <scope>NUCLEOTIDE SEQUENCE</scope>
    <source>
        <strain evidence="12">Prilba</strain>
    </source>
</reference>
<dbReference type="AlphaFoldDB" id="A0A9P5MWY8"/>
<dbReference type="EMBL" id="WHVB01000007">
    <property type="protein sequence ID" value="KAF8480836.1"/>
    <property type="molecule type" value="Genomic_DNA"/>
</dbReference>
<evidence type="ECO:0000256" key="2">
    <source>
        <dbReference type="ARBA" id="ARBA00005462"/>
    </source>
</evidence>
<feature type="repeat" description="ARM" evidence="10">
    <location>
        <begin position="89"/>
        <end position="131"/>
    </location>
</feature>
<feature type="repeat" description="ARM" evidence="10">
    <location>
        <begin position="255"/>
        <end position="297"/>
    </location>
</feature>
<sequence>MGNISSCCDSCFRSRNSQSYEPLLLENEREAVADLLQYLENRTTTNFFSGSPLHALTTLSFSDNVDLQRSAALAFAEITEKEVRPVGRDTLDPILFLLSSHDTEVQRAASAALGNLAVNTENKLLIVKLGGLEPLIRQMLSPNVEVQCNAVGCVTNLATHDDNKTKIAKSGALVPLTRLARSKDMRVQRNATGALLNMTHSDENRQQLVNAGAIPVLVGLLNSTDTDVQYYCTTALSNIAVDGSNRKKLASSEPRLVTSLVQLMDSTSLKVQCQAALALRNLASDEKYQLEIVKADGLHPLLRLLQSTYLPLILSSAACVRNVSIHPLNESPIIESGFLQPLINLLSFKDNEEVQCHAISTLRNLAASSEKNKLAIVKAGAVHSIKGLVLDVPMNVQSEMTACVAVLALSDDLKGQLLEMGICEVLIPLTNSPSSEVQGNSAAALGNLSSKDGRAASDDYSAFNDVWEKPEGGMHQYLHRFLSSPDATFQHIAVWTIMQLLESNDPQLMSNIRSSTLLVPNVRELAVSRSVTPTSSTGGTPHSHHSQARSYQETETGDGQGEIQELARKILYIVDGDEKVDDKVLPASSTSSHVQPGSSVGRESNASGMDHEELRRSVRDALGSSARGKYH</sequence>
<feature type="repeat" description="ARM" evidence="10">
    <location>
        <begin position="337"/>
        <end position="380"/>
    </location>
</feature>
<name>A0A9P5MWY8_9AGAM</name>
<dbReference type="OrthoDB" id="7537227at2759"/>
<keyword evidence="5" id="KW-0677">Repeat</keyword>
<dbReference type="GO" id="GO:0000329">
    <property type="term" value="C:fungal-type vacuole membrane"/>
    <property type="evidence" value="ECO:0007669"/>
    <property type="project" value="TreeGrafter"/>
</dbReference>
<evidence type="ECO:0000256" key="3">
    <source>
        <dbReference type="ARBA" id="ARBA00022554"/>
    </source>
</evidence>
<evidence type="ECO:0000256" key="1">
    <source>
        <dbReference type="ARBA" id="ARBA00004592"/>
    </source>
</evidence>
<dbReference type="FunFam" id="1.25.10.10:FF:000131">
    <property type="entry name" value="Vacuolar protein 8"/>
    <property type="match status" value="1"/>
</dbReference>
<dbReference type="InterPro" id="IPR000225">
    <property type="entry name" value="Armadillo"/>
</dbReference>
<keyword evidence="6" id="KW-0472">Membrane</keyword>
<evidence type="ECO:0000313" key="13">
    <source>
        <dbReference type="Proteomes" id="UP000759537"/>
    </source>
</evidence>
<evidence type="ECO:0000256" key="7">
    <source>
        <dbReference type="ARBA" id="ARBA00023288"/>
    </source>
</evidence>
<evidence type="ECO:0000256" key="9">
    <source>
        <dbReference type="ARBA" id="ARBA00026209"/>
    </source>
</evidence>
<comment type="caution">
    <text evidence="12">The sequence shown here is derived from an EMBL/GenBank/DDBJ whole genome shotgun (WGS) entry which is preliminary data.</text>
</comment>
<keyword evidence="13" id="KW-1185">Reference proteome</keyword>
<dbReference type="GO" id="GO:0000045">
    <property type="term" value="P:autophagosome assembly"/>
    <property type="evidence" value="ECO:0007669"/>
    <property type="project" value="TreeGrafter"/>
</dbReference>
<dbReference type="GO" id="GO:0071562">
    <property type="term" value="P:nucleus-vacuole junction assembly"/>
    <property type="evidence" value="ECO:0007669"/>
    <property type="project" value="InterPro"/>
</dbReference>
<dbReference type="FunFam" id="1.25.10.10:FF:000128">
    <property type="entry name" value="Vacuolar protein-like protein 8"/>
    <property type="match status" value="1"/>
</dbReference>
<evidence type="ECO:0000256" key="10">
    <source>
        <dbReference type="PROSITE-ProRule" id="PRU00259"/>
    </source>
</evidence>
<dbReference type="SMART" id="SM00185">
    <property type="entry name" value="ARM"/>
    <property type="match status" value="9"/>
</dbReference>
<feature type="region of interest" description="Disordered" evidence="11">
    <location>
        <begin position="583"/>
        <end position="631"/>
    </location>
</feature>
<feature type="region of interest" description="Disordered" evidence="11">
    <location>
        <begin position="529"/>
        <end position="560"/>
    </location>
</feature>
<feature type="repeat" description="ARM" evidence="10">
    <location>
        <begin position="171"/>
        <end position="213"/>
    </location>
</feature>
<feature type="compositionally biased region" description="Basic and acidic residues" evidence="11">
    <location>
        <begin position="609"/>
        <end position="619"/>
    </location>
</feature>
<evidence type="ECO:0000256" key="5">
    <source>
        <dbReference type="ARBA" id="ARBA00022737"/>
    </source>
</evidence>
<comment type="subcellular location">
    <subcellularLocation>
        <location evidence="1">Vacuole membrane</location>
        <topology evidence="1">Lipid-anchor</topology>
    </subcellularLocation>
</comment>
<feature type="repeat" description="ARM" evidence="10">
    <location>
        <begin position="130"/>
        <end position="172"/>
    </location>
</feature>
<evidence type="ECO:0000256" key="8">
    <source>
        <dbReference type="ARBA" id="ARBA00024821"/>
    </source>
</evidence>
<dbReference type="PANTHER" id="PTHR47249">
    <property type="entry name" value="VACUOLAR PROTEIN 8"/>
    <property type="match status" value="1"/>
</dbReference>
<evidence type="ECO:0000256" key="4">
    <source>
        <dbReference type="ARBA" id="ARBA00022707"/>
    </source>
</evidence>
<evidence type="ECO:0000313" key="12">
    <source>
        <dbReference type="EMBL" id="KAF8480836.1"/>
    </source>
</evidence>
<comment type="similarity">
    <text evidence="2">Belongs to the beta-catenin family.</text>
</comment>
<dbReference type="Proteomes" id="UP000759537">
    <property type="component" value="Unassembled WGS sequence"/>
</dbReference>
<evidence type="ECO:0000256" key="6">
    <source>
        <dbReference type="ARBA" id="ARBA00023136"/>
    </source>
</evidence>
<dbReference type="GO" id="GO:0043495">
    <property type="term" value="F:protein-membrane adaptor activity"/>
    <property type="evidence" value="ECO:0007669"/>
    <property type="project" value="InterPro"/>
</dbReference>
<feature type="compositionally biased region" description="Polar residues" evidence="11">
    <location>
        <begin position="587"/>
        <end position="607"/>
    </location>
</feature>
<feature type="repeat" description="ARM" evidence="10">
    <location>
        <begin position="212"/>
        <end position="252"/>
    </location>
</feature>
<dbReference type="SUPFAM" id="SSF48371">
    <property type="entry name" value="ARM repeat"/>
    <property type="match status" value="1"/>
</dbReference>
<accession>A0A9P5MWY8</accession>
<dbReference type="PANTHER" id="PTHR47249:SF1">
    <property type="entry name" value="VACUOLAR PROTEIN 8"/>
    <property type="match status" value="1"/>
</dbReference>